<reference evidence="1 2" key="1">
    <citation type="journal article" date="2018" name="Nat. Ecol. Evol.">
        <title>Pezizomycetes genomes reveal the molecular basis of ectomycorrhizal truffle lifestyle.</title>
        <authorList>
            <person name="Murat C."/>
            <person name="Payen T."/>
            <person name="Noel B."/>
            <person name="Kuo A."/>
            <person name="Morin E."/>
            <person name="Chen J."/>
            <person name="Kohler A."/>
            <person name="Krizsan K."/>
            <person name="Balestrini R."/>
            <person name="Da Silva C."/>
            <person name="Montanini B."/>
            <person name="Hainaut M."/>
            <person name="Levati E."/>
            <person name="Barry K.W."/>
            <person name="Belfiori B."/>
            <person name="Cichocki N."/>
            <person name="Clum A."/>
            <person name="Dockter R.B."/>
            <person name="Fauchery L."/>
            <person name="Guy J."/>
            <person name="Iotti M."/>
            <person name="Le Tacon F."/>
            <person name="Lindquist E.A."/>
            <person name="Lipzen A."/>
            <person name="Malagnac F."/>
            <person name="Mello A."/>
            <person name="Molinier V."/>
            <person name="Miyauchi S."/>
            <person name="Poulain J."/>
            <person name="Riccioni C."/>
            <person name="Rubini A."/>
            <person name="Sitrit Y."/>
            <person name="Splivallo R."/>
            <person name="Traeger S."/>
            <person name="Wang M."/>
            <person name="Zifcakova L."/>
            <person name="Wipf D."/>
            <person name="Zambonelli A."/>
            <person name="Paolocci F."/>
            <person name="Nowrousian M."/>
            <person name="Ottonello S."/>
            <person name="Baldrian P."/>
            <person name="Spatafora J.W."/>
            <person name="Henrissat B."/>
            <person name="Nagy L.G."/>
            <person name="Aury J.M."/>
            <person name="Wincker P."/>
            <person name="Grigoriev I.V."/>
            <person name="Bonfante P."/>
            <person name="Martin F.M."/>
        </authorList>
    </citation>
    <scope>NUCLEOTIDE SEQUENCE [LARGE SCALE GENOMIC DNA]</scope>
    <source>
        <strain evidence="1 2">120613-1</strain>
    </source>
</reference>
<organism evidence="1 2">
    <name type="scientific">Choiromyces venosus 120613-1</name>
    <dbReference type="NCBI Taxonomy" id="1336337"/>
    <lineage>
        <taxon>Eukaryota</taxon>
        <taxon>Fungi</taxon>
        <taxon>Dikarya</taxon>
        <taxon>Ascomycota</taxon>
        <taxon>Pezizomycotina</taxon>
        <taxon>Pezizomycetes</taxon>
        <taxon>Pezizales</taxon>
        <taxon>Tuberaceae</taxon>
        <taxon>Choiromyces</taxon>
    </lineage>
</organism>
<evidence type="ECO:0000313" key="1">
    <source>
        <dbReference type="EMBL" id="RPA93544.1"/>
    </source>
</evidence>
<name>A0A3N4JI50_9PEZI</name>
<dbReference type="EMBL" id="ML120450">
    <property type="protein sequence ID" value="RPA93544.1"/>
    <property type="molecule type" value="Genomic_DNA"/>
</dbReference>
<accession>A0A3N4JI50</accession>
<feature type="non-terminal residue" evidence="1">
    <location>
        <position position="1"/>
    </location>
</feature>
<sequence>VPEPWLILFTYFSLQHSASQRSAIVSARTVVDPVHLLVVRAIAPRSPAVSCHPLPSQPFTESPTSFISPQISQYYSAIH</sequence>
<dbReference type="Proteomes" id="UP000276215">
    <property type="component" value="Unassembled WGS sequence"/>
</dbReference>
<evidence type="ECO:0000313" key="2">
    <source>
        <dbReference type="Proteomes" id="UP000276215"/>
    </source>
</evidence>
<protein>
    <submittedName>
        <fullName evidence="1">Uncharacterized protein</fullName>
    </submittedName>
</protein>
<gene>
    <name evidence="1" type="ORF">L873DRAFT_1815725</name>
</gene>
<keyword evidence="2" id="KW-1185">Reference proteome</keyword>
<dbReference type="AlphaFoldDB" id="A0A3N4JI50"/>
<proteinExistence type="predicted"/>